<gene>
    <name evidence="3" type="ORF">EZS28_014940</name>
</gene>
<feature type="region of interest" description="Disordered" evidence="1">
    <location>
        <begin position="1"/>
        <end position="83"/>
    </location>
</feature>
<evidence type="ECO:0000259" key="2">
    <source>
        <dbReference type="SMART" id="SM00504"/>
    </source>
</evidence>
<accession>A0A5J4W4Q4</accession>
<evidence type="ECO:0000256" key="1">
    <source>
        <dbReference type="SAM" id="MobiDB-lite"/>
    </source>
</evidence>
<evidence type="ECO:0000313" key="4">
    <source>
        <dbReference type="Proteomes" id="UP000324800"/>
    </source>
</evidence>
<name>A0A5J4W4Q4_9EUKA</name>
<reference evidence="3 4" key="1">
    <citation type="submission" date="2019-03" db="EMBL/GenBank/DDBJ databases">
        <title>Single cell metagenomics reveals metabolic interactions within the superorganism composed of flagellate Streblomastix strix and complex community of Bacteroidetes bacteria on its surface.</title>
        <authorList>
            <person name="Treitli S.C."/>
            <person name="Kolisko M."/>
            <person name="Husnik F."/>
            <person name="Keeling P."/>
            <person name="Hampl V."/>
        </authorList>
    </citation>
    <scope>NUCLEOTIDE SEQUENCE [LARGE SCALE GENOMIC DNA]</scope>
    <source>
        <strain evidence="3">ST1C</strain>
    </source>
</reference>
<feature type="domain" description="U-box" evidence="2">
    <location>
        <begin position="148"/>
        <end position="210"/>
    </location>
</feature>
<dbReference type="Pfam" id="PF04564">
    <property type="entry name" value="U-box"/>
    <property type="match status" value="1"/>
</dbReference>
<evidence type="ECO:0000313" key="3">
    <source>
        <dbReference type="EMBL" id="KAA6389533.1"/>
    </source>
</evidence>
<comment type="caution">
    <text evidence="3">The sequence shown here is derived from an EMBL/GenBank/DDBJ whole genome shotgun (WGS) entry which is preliminary data.</text>
</comment>
<dbReference type="AlphaFoldDB" id="A0A5J4W4Q4"/>
<sequence length="248" mass="27420">MTTSNIGIHEQSSGPQFTQSDKFQSPPLNMTTSNIENLGQSLSPQFPQSGGFQSSPSNSTTSNIVNFGQSSGPQFTQSDKFQSSPLNMTTSNIRNLEQSSGPQFPQSDGFNQAGQIGRRINPALQLKPPEVTVPKMKLLTKEEEASKHYICELSNQIMTDPVSLDGPHFYQRQELVAHIQDQGISPITKQTISQNTIKEEPDLKAEIECALFERQPPTQKLEMKKLQNLRIVSPINSESFELGSDLVP</sequence>
<dbReference type="Gene3D" id="3.30.40.10">
    <property type="entry name" value="Zinc/RING finger domain, C3HC4 (zinc finger)"/>
    <property type="match status" value="1"/>
</dbReference>
<dbReference type="InterPro" id="IPR013083">
    <property type="entry name" value="Znf_RING/FYVE/PHD"/>
</dbReference>
<dbReference type="Proteomes" id="UP000324800">
    <property type="component" value="Unassembled WGS sequence"/>
</dbReference>
<dbReference type="SUPFAM" id="SSF57850">
    <property type="entry name" value="RING/U-box"/>
    <property type="match status" value="1"/>
</dbReference>
<organism evidence="3 4">
    <name type="scientific">Streblomastix strix</name>
    <dbReference type="NCBI Taxonomy" id="222440"/>
    <lineage>
        <taxon>Eukaryota</taxon>
        <taxon>Metamonada</taxon>
        <taxon>Preaxostyla</taxon>
        <taxon>Oxymonadida</taxon>
        <taxon>Streblomastigidae</taxon>
        <taxon>Streblomastix</taxon>
    </lineage>
</organism>
<dbReference type="InterPro" id="IPR003613">
    <property type="entry name" value="Ubox_domain"/>
</dbReference>
<dbReference type="GO" id="GO:0016567">
    <property type="term" value="P:protein ubiquitination"/>
    <property type="evidence" value="ECO:0007669"/>
    <property type="project" value="InterPro"/>
</dbReference>
<protein>
    <recommendedName>
        <fullName evidence="2">U-box domain-containing protein</fullName>
    </recommendedName>
</protein>
<dbReference type="EMBL" id="SNRW01003550">
    <property type="protein sequence ID" value="KAA6389533.1"/>
    <property type="molecule type" value="Genomic_DNA"/>
</dbReference>
<proteinExistence type="predicted"/>
<dbReference type="GO" id="GO:0004842">
    <property type="term" value="F:ubiquitin-protein transferase activity"/>
    <property type="evidence" value="ECO:0007669"/>
    <property type="project" value="InterPro"/>
</dbReference>
<dbReference type="SMART" id="SM00504">
    <property type="entry name" value="Ubox"/>
    <property type="match status" value="1"/>
</dbReference>